<proteinExistence type="predicted"/>
<dbReference type="AlphaFoldDB" id="A0A1A9QD13"/>
<comment type="caution">
    <text evidence="1">The sequence shown here is derived from an EMBL/GenBank/DDBJ whole genome shotgun (WGS) entry which is preliminary data.</text>
</comment>
<evidence type="ECO:0000313" key="1">
    <source>
        <dbReference type="EMBL" id="OAL09984.1"/>
    </source>
</evidence>
<accession>A0A1A9QD13</accession>
<name>A0A1A9QD13_9MOLU</name>
<dbReference type="RefSeq" id="WP_187150370.1">
    <property type="nucleotide sequence ID" value="NZ_LWUJ01000012.1"/>
</dbReference>
<dbReference type="STRING" id="432608.A6V39_03665"/>
<dbReference type="Proteomes" id="UP000077623">
    <property type="component" value="Unassembled WGS sequence"/>
</dbReference>
<evidence type="ECO:0000313" key="2">
    <source>
        <dbReference type="Proteomes" id="UP000077623"/>
    </source>
</evidence>
<organism evidence="1 2">
    <name type="scientific">Candidatus Mycoplasma haematobovis</name>
    <dbReference type="NCBI Taxonomy" id="432608"/>
    <lineage>
        <taxon>Bacteria</taxon>
        <taxon>Bacillati</taxon>
        <taxon>Mycoplasmatota</taxon>
        <taxon>Mollicutes</taxon>
        <taxon>Mycoplasmataceae</taxon>
        <taxon>Mycoplasma</taxon>
    </lineage>
</organism>
<protein>
    <submittedName>
        <fullName evidence="1">Uncharacterized protein</fullName>
    </submittedName>
</protein>
<sequence length="193" mass="21490">MTTSAKIISGVVASTGVIGGSIGTAYALRSPSNISISKQLENEGKKILISSASSDLWNIKLKTYQKQKATLTIIELAEENIGTLKSKCNSNLTSEFNEKNKPLYEALKTVCTSPTNKEKLFSLDHEIAEDWSTKASTYNSVAQTEHAIEEFKNTRPTGDQIREWCEKIIKEEFKSDTDKNYKLSIKWCTKKGV</sequence>
<keyword evidence="2" id="KW-1185">Reference proteome</keyword>
<dbReference type="EMBL" id="LWUJ01000012">
    <property type="protein sequence ID" value="OAL09984.1"/>
    <property type="molecule type" value="Genomic_DNA"/>
</dbReference>
<reference evidence="2" key="1">
    <citation type="submission" date="2016-04" db="EMBL/GenBank/DDBJ databases">
        <authorList>
            <person name="Quiroz-Castaneda R.E."/>
            <person name="Martinez-Ocampo F."/>
        </authorList>
    </citation>
    <scope>NUCLEOTIDE SEQUENCE [LARGE SCALE GENOMIC DNA]</scope>
    <source>
        <strain evidence="2">INIFAP01</strain>
    </source>
</reference>
<gene>
    <name evidence="1" type="ORF">A6V39_03665</name>
</gene>